<dbReference type="SUPFAM" id="SSF159501">
    <property type="entry name" value="EreA/ChaN-like"/>
    <property type="match status" value="1"/>
</dbReference>
<dbReference type="Gene3D" id="3.40.50.11550">
    <property type="match status" value="1"/>
</dbReference>
<dbReference type="Proteomes" id="UP000034410">
    <property type="component" value="Chromosome"/>
</dbReference>
<evidence type="ECO:0000313" key="4">
    <source>
        <dbReference type="Proteomes" id="UP000034410"/>
    </source>
</evidence>
<dbReference type="Pfam" id="PF13180">
    <property type="entry name" value="PDZ_2"/>
    <property type="match status" value="1"/>
</dbReference>
<dbReference type="SMART" id="SM00228">
    <property type="entry name" value="PDZ"/>
    <property type="match status" value="1"/>
</dbReference>
<dbReference type="PROSITE" id="PS50106">
    <property type="entry name" value="PDZ"/>
    <property type="match status" value="1"/>
</dbReference>
<keyword evidence="1" id="KW-0732">Signal</keyword>
<name>A0A0F7JVS4_9GAMM</name>
<dbReference type="InterPro" id="IPR036034">
    <property type="entry name" value="PDZ_sf"/>
</dbReference>
<organism evidence="3 4">
    <name type="scientific">Sedimenticola thiotaurini</name>
    <dbReference type="NCBI Taxonomy" id="1543721"/>
    <lineage>
        <taxon>Bacteria</taxon>
        <taxon>Pseudomonadati</taxon>
        <taxon>Pseudomonadota</taxon>
        <taxon>Gammaproteobacteria</taxon>
        <taxon>Chromatiales</taxon>
        <taxon>Sedimenticolaceae</taxon>
        <taxon>Sedimenticola</taxon>
    </lineage>
</organism>
<dbReference type="CDD" id="cd14727">
    <property type="entry name" value="ChanN-like"/>
    <property type="match status" value="1"/>
</dbReference>
<dbReference type="PROSITE" id="PS51257">
    <property type="entry name" value="PROKAR_LIPOPROTEIN"/>
    <property type="match status" value="1"/>
</dbReference>
<dbReference type="Gene3D" id="2.30.42.10">
    <property type="match status" value="1"/>
</dbReference>
<evidence type="ECO:0000313" key="3">
    <source>
        <dbReference type="EMBL" id="AKH19469.1"/>
    </source>
</evidence>
<protein>
    <recommendedName>
        <fullName evidence="2">PDZ domain-containing protein</fullName>
    </recommendedName>
</protein>
<reference evidence="3 4" key="1">
    <citation type="journal article" date="2015" name="Genome Announc.">
        <title>Complete Genome Sequence of Sedimenticola thiotaurini Strain SIP-G1, a Polyphosphate- and Polyhydroxyalkanoate-Accumulating Sulfur-Oxidizing Gammaproteobacterium Isolated from Salt Marsh Sediments.</title>
        <authorList>
            <person name="Flood B.E."/>
            <person name="Jones D.S."/>
            <person name="Bailey J.V."/>
        </authorList>
    </citation>
    <scope>NUCLEOTIDE SEQUENCE [LARGE SCALE GENOMIC DNA]</scope>
    <source>
        <strain evidence="3 4">SIP-G1</strain>
    </source>
</reference>
<accession>A0A0F7JVS4</accession>
<feature type="signal peptide" evidence="1">
    <location>
        <begin position="1"/>
        <end position="25"/>
    </location>
</feature>
<gene>
    <name evidence="3" type="ORF">AAY24_02905</name>
</gene>
<dbReference type="AlphaFoldDB" id="A0A0F7JVS4"/>
<dbReference type="KEGG" id="seds:AAY24_02905"/>
<evidence type="ECO:0000259" key="2">
    <source>
        <dbReference type="PROSITE" id="PS50106"/>
    </source>
</evidence>
<keyword evidence="4" id="KW-1185">Reference proteome</keyword>
<sequence length="399" mass="44854">MFITRYSRYLPLILVLLFLASCGNAAIQQRGVVMHEPHPDKQPDQQSDGIPTKATVLDLRQAMGLEQLIPILVNRPVVYVGESHDNYAHHQAQLAVIDALHESGADLAIGMEMFQQPFQQYLDDYVAGRITEAEMLKKTEWYDRWVYDYRLYQPILEYAKSKSIPVIALNVPREVTRRVSEVGLDGLNEEERSQVPVEIDNSDQAYRERLKKIFNQHGKEISSDFERFLQVQLVWDEGMAARAADYLQAHPDKQMVVLAGSGHLMHRSGIPNRVQRRHPVSSAVVLPGGNLRVVPGVADFMLFPEQAELPPAAVLGIYMEQAESGVLVSKVVKQSAADLGGVEPDDIILAFDGEQVTSPNDLRIQLLRKKPGDEAELTLLRRRVLLGEKQLDVKLILGQ</sequence>
<dbReference type="InterPro" id="IPR007314">
    <property type="entry name" value="Cofac_haem-bd_dom"/>
</dbReference>
<evidence type="ECO:0000256" key="1">
    <source>
        <dbReference type="SAM" id="SignalP"/>
    </source>
</evidence>
<feature type="domain" description="PDZ" evidence="2">
    <location>
        <begin position="315"/>
        <end position="383"/>
    </location>
</feature>
<dbReference type="InterPro" id="IPR001478">
    <property type="entry name" value="PDZ"/>
</dbReference>
<dbReference type="OrthoDB" id="9795827at2"/>
<dbReference type="Pfam" id="PF04187">
    <property type="entry name" value="Cofac_haem_bdg"/>
    <property type="match status" value="1"/>
</dbReference>
<feature type="chain" id="PRO_5002517641" description="PDZ domain-containing protein" evidence="1">
    <location>
        <begin position="26"/>
        <end position="399"/>
    </location>
</feature>
<dbReference type="SUPFAM" id="SSF50156">
    <property type="entry name" value="PDZ domain-like"/>
    <property type="match status" value="1"/>
</dbReference>
<dbReference type="EMBL" id="CP011412">
    <property type="protein sequence ID" value="AKH19469.1"/>
    <property type="molecule type" value="Genomic_DNA"/>
</dbReference>
<proteinExistence type="predicted"/>